<feature type="compositionally biased region" description="Basic and acidic residues" evidence="1">
    <location>
        <begin position="121"/>
        <end position="136"/>
    </location>
</feature>
<feature type="compositionally biased region" description="Low complexity" evidence="1">
    <location>
        <begin position="733"/>
        <end position="745"/>
    </location>
</feature>
<feature type="region of interest" description="Disordered" evidence="1">
    <location>
        <begin position="228"/>
        <end position="837"/>
    </location>
</feature>
<feature type="compositionally biased region" description="Basic and acidic residues" evidence="1">
    <location>
        <begin position="773"/>
        <end position="783"/>
    </location>
</feature>
<evidence type="ECO:0000313" key="3">
    <source>
        <dbReference type="Proteomes" id="UP001149079"/>
    </source>
</evidence>
<evidence type="ECO:0000256" key="1">
    <source>
        <dbReference type="SAM" id="MobiDB-lite"/>
    </source>
</evidence>
<dbReference type="OrthoDB" id="4188047at2759"/>
<dbReference type="RefSeq" id="XP_056525111.1">
    <property type="nucleotide sequence ID" value="XM_056662998.1"/>
</dbReference>
<dbReference type="Proteomes" id="UP001149079">
    <property type="component" value="Unassembled WGS sequence"/>
</dbReference>
<feature type="compositionally biased region" description="Pro residues" evidence="1">
    <location>
        <begin position="471"/>
        <end position="480"/>
    </location>
</feature>
<organism evidence="2 3">
    <name type="scientific">Penicillium bovifimosum</name>
    <dbReference type="NCBI Taxonomy" id="126998"/>
    <lineage>
        <taxon>Eukaryota</taxon>
        <taxon>Fungi</taxon>
        <taxon>Dikarya</taxon>
        <taxon>Ascomycota</taxon>
        <taxon>Pezizomycotina</taxon>
        <taxon>Eurotiomycetes</taxon>
        <taxon>Eurotiomycetidae</taxon>
        <taxon>Eurotiales</taxon>
        <taxon>Aspergillaceae</taxon>
        <taxon>Penicillium</taxon>
    </lineage>
</organism>
<name>A0A9W9HB78_9EURO</name>
<feature type="compositionally biased region" description="Pro residues" evidence="1">
    <location>
        <begin position="650"/>
        <end position="674"/>
    </location>
</feature>
<feature type="compositionally biased region" description="Polar residues" evidence="1">
    <location>
        <begin position="312"/>
        <end position="325"/>
    </location>
</feature>
<feature type="compositionally biased region" description="Low complexity" evidence="1">
    <location>
        <begin position="710"/>
        <end position="720"/>
    </location>
</feature>
<feature type="compositionally biased region" description="Polar residues" evidence="1">
    <location>
        <begin position="525"/>
        <end position="535"/>
    </location>
</feature>
<reference evidence="2" key="1">
    <citation type="submission" date="2022-11" db="EMBL/GenBank/DDBJ databases">
        <authorList>
            <person name="Petersen C."/>
        </authorList>
    </citation>
    <scope>NUCLEOTIDE SEQUENCE</scope>
    <source>
        <strain evidence="2">IBT 22155</strain>
    </source>
</reference>
<accession>A0A9W9HB78</accession>
<feature type="compositionally biased region" description="Low complexity" evidence="1">
    <location>
        <begin position="298"/>
        <end position="311"/>
    </location>
</feature>
<gene>
    <name evidence="2" type="ORF">N7515_002254</name>
</gene>
<feature type="compositionally biased region" description="Basic and acidic residues" evidence="1">
    <location>
        <begin position="154"/>
        <end position="168"/>
    </location>
</feature>
<feature type="compositionally biased region" description="Polar residues" evidence="1">
    <location>
        <begin position="882"/>
        <end position="895"/>
    </location>
</feature>
<comment type="caution">
    <text evidence="2">The sequence shown here is derived from an EMBL/GenBank/DDBJ whole genome shotgun (WGS) entry which is preliminary data.</text>
</comment>
<feature type="compositionally biased region" description="Low complexity" evidence="1">
    <location>
        <begin position="248"/>
        <end position="267"/>
    </location>
</feature>
<proteinExistence type="predicted"/>
<feature type="compositionally biased region" description="Polar residues" evidence="1">
    <location>
        <begin position="272"/>
        <end position="282"/>
    </location>
</feature>
<dbReference type="GeneID" id="81402168"/>
<feature type="compositionally biased region" description="Polar residues" evidence="1">
    <location>
        <begin position="385"/>
        <end position="396"/>
    </location>
</feature>
<keyword evidence="3" id="KW-1185">Reference proteome</keyword>
<feature type="compositionally biased region" description="Low complexity" evidence="1">
    <location>
        <begin position="508"/>
        <end position="519"/>
    </location>
</feature>
<feature type="compositionally biased region" description="Polar residues" evidence="1">
    <location>
        <begin position="561"/>
        <end position="576"/>
    </location>
</feature>
<protein>
    <submittedName>
        <fullName evidence="2">Uncharacterized protein</fullName>
    </submittedName>
</protein>
<dbReference type="EMBL" id="JAPQKL010000002">
    <property type="protein sequence ID" value="KAJ5143467.1"/>
    <property type="molecule type" value="Genomic_DNA"/>
</dbReference>
<feature type="compositionally biased region" description="Basic and acidic residues" evidence="1">
    <location>
        <begin position="100"/>
        <end position="109"/>
    </location>
</feature>
<reference evidence="2" key="2">
    <citation type="journal article" date="2023" name="IMA Fungus">
        <title>Comparative genomic study of the Penicillium genus elucidates a diverse pangenome and 15 lateral gene transfer events.</title>
        <authorList>
            <person name="Petersen C."/>
            <person name="Sorensen T."/>
            <person name="Nielsen M.R."/>
            <person name="Sondergaard T.E."/>
            <person name="Sorensen J.L."/>
            <person name="Fitzpatrick D.A."/>
            <person name="Frisvad J.C."/>
            <person name="Nielsen K.L."/>
        </authorList>
    </citation>
    <scope>NUCLEOTIDE SEQUENCE</scope>
    <source>
        <strain evidence="2">IBT 22155</strain>
    </source>
</reference>
<evidence type="ECO:0000313" key="2">
    <source>
        <dbReference type="EMBL" id="KAJ5143467.1"/>
    </source>
</evidence>
<feature type="compositionally biased region" description="Basic and acidic residues" evidence="1">
    <location>
        <begin position="334"/>
        <end position="344"/>
    </location>
</feature>
<feature type="region of interest" description="Disordered" evidence="1">
    <location>
        <begin position="882"/>
        <end position="918"/>
    </location>
</feature>
<feature type="compositionally biased region" description="Low complexity" evidence="1">
    <location>
        <begin position="902"/>
        <end position="914"/>
    </location>
</feature>
<sequence>MTSTKTFVPTSEPMLSRPRGGSAPRPQARSAGTAERPSRNESLVDMVRFFQSPNTPSNPSPEPQSERQPHSRTHSQPPPSSPSDTTTALPVAMSPPAVKPKPEPEQEKPFHRRLFQFAQRPKKESSPKSKQEKQQRQIEALTREGFLITTPLPPKERMVQKEAKRSKESLSLSRSLSKTRKDVENVGQPWLQAKVEAPSRPTDTGRRLASLDLGDFSSMVDVAVSLSSEFDDSVPPPYQPTEPASSQNASAVPVSGSSAVSNSAGVARPDSPLTSTDSSYRNASIDELIQPPSNSAESSTGGTSQDTDSISRVTPNTPASVNDSDSLPRPSIDSPKRDPPEKPLSRSVTPSQPALKLFPDVTPPPKSTKPVWRTSVVPRYRTIDNIATSPISSPRTGHTPEAPDEPRKSSDVSVCAPVNEEEPTCSGALAPVEDHSPSAPSEKVLKESVSDDPIPSRPVSLSLGTLKAFPLPAPTRPLPSLPEAERSPSAPPSINTRAIRAMRSGPMSSNLQFSSASLSEDQELESSGASPSLCTLDSRPATALGSIGGGGSMADDEDSLFTPSISEHSKQSSGQSAPRGRASSVRIPRVQEPPASPSSQSAEKAAEGQPLADSPVLGHSNPAMSQGKDTVVKGLQINSQLGRKNLPFGLPSPPPTAALPSAPPPQQAPPPPPSGLRVGQRNYTAPNAALLSSMRSMEALSGPALHRNTSMSRSNSSGSSLRHETFPEPYQQSYSNSRSESPIPSSDEEVCGPSSNTKSSRRIKSQRSQQTRRGYETVDERQMSHARLRYPQPTRPPPPQNHSLHSLDKAPPPQTQYSHRSRESRSSHHVRPAPQVDHYLEDRVANLERQNQILQAALMAALNAGGKNPLLDGLSLNPGISQQPYQHAPFSNQYSGRHASRPDSWVSSSRSSEYSGHETGAYHGRANIKQLDNMIEDIESGWMSDKSSLSGARITHQR</sequence>
<feature type="region of interest" description="Disordered" evidence="1">
    <location>
        <begin position="1"/>
        <end position="213"/>
    </location>
</feature>
<dbReference type="AlphaFoldDB" id="A0A9W9HB78"/>